<feature type="binding site" evidence="1">
    <location>
        <position position="58"/>
    </location>
    <ligand>
        <name>Mg(2+)</name>
        <dbReference type="ChEBI" id="CHEBI:18420"/>
        <label>1</label>
    </ligand>
</feature>
<keyword evidence="2" id="KW-0326">Glycosidase</keyword>
<evidence type="ECO:0000313" key="3">
    <source>
        <dbReference type="Proteomes" id="UP000191154"/>
    </source>
</evidence>
<feature type="binding site" evidence="1">
    <location>
        <position position="249"/>
    </location>
    <ligand>
        <name>Mg(2+)</name>
        <dbReference type="ChEBI" id="CHEBI:18420"/>
        <label>1</label>
    </ligand>
</feature>
<gene>
    <name evidence="2" type="primary">draG</name>
    <name evidence="2" type="ORF">CLOSAC_37070</name>
</gene>
<feature type="binding site" evidence="1">
    <location>
        <position position="56"/>
    </location>
    <ligand>
        <name>Mg(2+)</name>
        <dbReference type="ChEBI" id="CHEBI:18420"/>
        <label>1</label>
    </ligand>
</feature>
<accession>A0A1S8MYX5</accession>
<protein>
    <submittedName>
        <fullName evidence="2">ADP-ribosyl-[dinitrogen reductase] glycohydrolase</fullName>
        <ecNumber evidence="2">3.2.2.24</ecNumber>
    </submittedName>
</protein>
<feature type="binding site" evidence="1">
    <location>
        <position position="247"/>
    </location>
    <ligand>
        <name>Mg(2+)</name>
        <dbReference type="ChEBI" id="CHEBI:18420"/>
        <label>1</label>
    </ligand>
</feature>
<feature type="binding site" evidence="1">
    <location>
        <position position="57"/>
    </location>
    <ligand>
        <name>Mg(2+)</name>
        <dbReference type="ChEBI" id="CHEBI:18420"/>
        <label>1</label>
    </ligand>
</feature>
<dbReference type="InterPro" id="IPR005502">
    <property type="entry name" value="Ribosyl_crysJ1"/>
</dbReference>
<dbReference type="Gene3D" id="1.10.4080.10">
    <property type="entry name" value="ADP-ribosylation/Crystallin J1"/>
    <property type="match status" value="1"/>
</dbReference>
<organism evidence="2 3">
    <name type="scientific">Clostridium saccharobutylicum</name>
    <dbReference type="NCBI Taxonomy" id="169679"/>
    <lineage>
        <taxon>Bacteria</taxon>
        <taxon>Bacillati</taxon>
        <taxon>Bacillota</taxon>
        <taxon>Clostridia</taxon>
        <taxon>Eubacteriales</taxon>
        <taxon>Clostridiaceae</taxon>
        <taxon>Clostridium</taxon>
    </lineage>
</organism>
<dbReference type="EC" id="3.2.2.24" evidence="2"/>
<keyword evidence="1" id="KW-0479">Metal-binding</keyword>
<dbReference type="RefSeq" id="WP_077866733.1">
    <property type="nucleotide sequence ID" value="NZ_LZYZ01000007.1"/>
</dbReference>
<dbReference type="PANTHER" id="PTHR16222">
    <property type="entry name" value="ADP-RIBOSYLGLYCOHYDROLASE"/>
    <property type="match status" value="1"/>
</dbReference>
<evidence type="ECO:0000256" key="1">
    <source>
        <dbReference type="PIRSR" id="PIRSR605502-1"/>
    </source>
</evidence>
<dbReference type="Proteomes" id="UP000191154">
    <property type="component" value="Unassembled WGS sequence"/>
</dbReference>
<proteinExistence type="predicted"/>
<reference evidence="2 3" key="1">
    <citation type="submission" date="2016-05" db="EMBL/GenBank/DDBJ databases">
        <title>Microbial solvent formation.</title>
        <authorList>
            <person name="Poehlein A."/>
            <person name="Montoya Solano J.D."/>
            <person name="Flitsch S."/>
            <person name="Krabben P."/>
            <person name="Duerre P."/>
            <person name="Daniel R."/>
        </authorList>
    </citation>
    <scope>NUCLEOTIDE SEQUENCE [LARGE SCALE GENOMIC DNA]</scope>
    <source>
        <strain evidence="2 3">L1-8</strain>
    </source>
</reference>
<comment type="cofactor">
    <cofactor evidence="1">
        <name>Mg(2+)</name>
        <dbReference type="ChEBI" id="CHEBI:18420"/>
    </cofactor>
    <text evidence="1">Binds 2 magnesium ions per subunit.</text>
</comment>
<dbReference type="SUPFAM" id="SSF101478">
    <property type="entry name" value="ADP-ribosylglycohydrolase"/>
    <property type="match status" value="1"/>
</dbReference>
<dbReference type="Pfam" id="PF03747">
    <property type="entry name" value="ADP_ribosyl_GH"/>
    <property type="match status" value="1"/>
</dbReference>
<keyword evidence="1" id="KW-0460">Magnesium</keyword>
<dbReference type="InterPro" id="IPR050792">
    <property type="entry name" value="ADP-ribosylglycohydrolase"/>
</dbReference>
<dbReference type="EMBL" id="LZYZ01000007">
    <property type="protein sequence ID" value="OOM09426.1"/>
    <property type="molecule type" value="Genomic_DNA"/>
</dbReference>
<keyword evidence="2" id="KW-0378">Hydrolase</keyword>
<comment type="caution">
    <text evidence="2">The sequence shown here is derived from an EMBL/GenBank/DDBJ whole genome shotgun (WGS) entry which is preliminary data.</text>
</comment>
<dbReference type="InterPro" id="IPR036705">
    <property type="entry name" value="Ribosyl_crysJ1_sf"/>
</dbReference>
<feature type="binding site" evidence="1">
    <location>
        <position position="250"/>
    </location>
    <ligand>
        <name>Mg(2+)</name>
        <dbReference type="ChEBI" id="CHEBI:18420"/>
        <label>1</label>
    </ligand>
</feature>
<dbReference type="GO" id="GO:0046872">
    <property type="term" value="F:metal ion binding"/>
    <property type="evidence" value="ECO:0007669"/>
    <property type="project" value="UniProtKB-KW"/>
</dbReference>
<evidence type="ECO:0000313" key="2">
    <source>
        <dbReference type="EMBL" id="OOM09426.1"/>
    </source>
</evidence>
<sequence length="294" mass="33090">MEKSSRILGGLFGVACGDALGGTLEFLTQDEGKKKHGYLKDIIGGGCWDLEPGEVTDDTMMTIAVAEGILDNPENPINYIGERFMKWYLSKPKDIGEIIEFALREYSRSKDWSKTAKFAHDYCSGMSAGNGSLMRCIPVALYYEDINKMIEVTEKQSKLTHFDDKATRACVLYNKLVNKYINGASKIPAIREVIKEFQEYKEVFNKRKEELEPSGYVVDTLICSLWCFINTVTFEDAVCEAVNLCGDADTIGAITAGLAGVYYGFFNIPERWKDKILVKDKLMEIPERLGLRNE</sequence>
<name>A0A1S8MYX5_CLOSA</name>
<dbReference type="PANTHER" id="PTHR16222:SF12">
    <property type="entry name" value="ADP-RIBOSYLGLYCOHYDROLASE-RELATED"/>
    <property type="match status" value="1"/>
</dbReference>
<dbReference type="AlphaFoldDB" id="A0A1S8MYX5"/>
<dbReference type="GO" id="GO:0047407">
    <property type="term" value="F:ADP-ribosyl-[dinitrogen reductase] hydrolase activity"/>
    <property type="evidence" value="ECO:0007669"/>
    <property type="project" value="UniProtKB-EC"/>
</dbReference>